<keyword evidence="6 7" id="KW-0472">Membrane</keyword>
<organism evidence="9 10">
    <name type="scientific">[Clostridium] asparagiforme DSM 15981</name>
    <dbReference type="NCBI Taxonomy" id="518636"/>
    <lineage>
        <taxon>Bacteria</taxon>
        <taxon>Bacillati</taxon>
        <taxon>Bacillota</taxon>
        <taxon>Clostridia</taxon>
        <taxon>Lachnospirales</taxon>
        <taxon>Lachnospiraceae</taxon>
        <taxon>Enterocloster</taxon>
    </lineage>
</organism>
<dbReference type="Pfam" id="PF00528">
    <property type="entry name" value="BPD_transp_1"/>
    <property type="match status" value="1"/>
</dbReference>
<dbReference type="PROSITE" id="PS50928">
    <property type="entry name" value="ABC_TM1"/>
    <property type="match status" value="1"/>
</dbReference>
<dbReference type="InterPro" id="IPR051393">
    <property type="entry name" value="ABC_transporter_permease"/>
</dbReference>
<name>C0D0A1_9FIRM</name>
<keyword evidence="3" id="KW-1003">Cell membrane</keyword>
<evidence type="ECO:0000313" key="10">
    <source>
        <dbReference type="Proteomes" id="UP000004756"/>
    </source>
</evidence>
<dbReference type="PANTHER" id="PTHR30193:SF1">
    <property type="entry name" value="ABC TRANSPORTER PERMEASE PROTEIN YESP-RELATED"/>
    <property type="match status" value="1"/>
</dbReference>
<dbReference type="PANTHER" id="PTHR30193">
    <property type="entry name" value="ABC TRANSPORTER PERMEASE PROTEIN"/>
    <property type="match status" value="1"/>
</dbReference>
<feature type="transmembrane region" description="Helical" evidence="7">
    <location>
        <begin position="131"/>
        <end position="152"/>
    </location>
</feature>
<evidence type="ECO:0000256" key="1">
    <source>
        <dbReference type="ARBA" id="ARBA00004651"/>
    </source>
</evidence>
<comment type="caution">
    <text evidence="9">The sequence shown here is derived from an EMBL/GenBank/DDBJ whole genome shotgun (WGS) entry which is preliminary data.</text>
</comment>
<gene>
    <name evidence="9" type="ORF">CLOSTASPAR_02683</name>
</gene>
<keyword evidence="4 7" id="KW-0812">Transmembrane</keyword>
<feature type="domain" description="ABC transmembrane type-1" evidence="8">
    <location>
        <begin position="94"/>
        <end position="307"/>
    </location>
</feature>
<proteinExistence type="inferred from homology"/>
<accession>C0D0A1</accession>
<feature type="transmembrane region" description="Helical" evidence="7">
    <location>
        <begin position="98"/>
        <end position="119"/>
    </location>
</feature>
<dbReference type="CDD" id="cd06261">
    <property type="entry name" value="TM_PBP2"/>
    <property type="match status" value="1"/>
</dbReference>
<evidence type="ECO:0000256" key="6">
    <source>
        <dbReference type="ARBA" id="ARBA00023136"/>
    </source>
</evidence>
<evidence type="ECO:0000259" key="8">
    <source>
        <dbReference type="PROSITE" id="PS50928"/>
    </source>
</evidence>
<dbReference type="SUPFAM" id="SSF160964">
    <property type="entry name" value="MalF N-terminal region-like"/>
    <property type="match status" value="1"/>
</dbReference>
<feature type="transmembrane region" description="Helical" evidence="7">
    <location>
        <begin position="35"/>
        <end position="56"/>
    </location>
</feature>
<comment type="subcellular location">
    <subcellularLocation>
        <location evidence="1 7">Cell membrane</location>
        <topology evidence="1 7">Multi-pass membrane protein</topology>
    </subcellularLocation>
</comment>
<keyword evidence="10" id="KW-1185">Reference proteome</keyword>
<evidence type="ECO:0000256" key="2">
    <source>
        <dbReference type="ARBA" id="ARBA00022448"/>
    </source>
</evidence>
<keyword evidence="2 7" id="KW-0813">Transport</keyword>
<evidence type="ECO:0000313" key="9">
    <source>
        <dbReference type="EMBL" id="EEG55241.1"/>
    </source>
</evidence>
<dbReference type="InterPro" id="IPR000515">
    <property type="entry name" value="MetI-like"/>
</dbReference>
<dbReference type="Proteomes" id="UP000004756">
    <property type="component" value="Unassembled WGS sequence"/>
</dbReference>
<evidence type="ECO:0000256" key="4">
    <source>
        <dbReference type="ARBA" id="ARBA00022692"/>
    </source>
</evidence>
<dbReference type="EMBL" id="ACCJ01000160">
    <property type="protein sequence ID" value="EEG55241.1"/>
    <property type="molecule type" value="Genomic_DNA"/>
</dbReference>
<keyword evidence="5 7" id="KW-1133">Transmembrane helix</keyword>
<dbReference type="GO" id="GO:0055085">
    <property type="term" value="P:transmembrane transport"/>
    <property type="evidence" value="ECO:0007669"/>
    <property type="project" value="InterPro"/>
</dbReference>
<reference evidence="9 10" key="1">
    <citation type="submission" date="2009-02" db="EMBL/GenBank/DDBJ databases">
        <title>Draft genome sequence of Clostridium asparagiforme (DSM 15981).</title>
        <authorList>
            <person name="Sudarsanam P."/>
            <person name="Ley R."/>
            <person name="Guruge J."/>
            <person name="Turnbaugh P.J."/>
            <person name="Mahowald M."/>
            <person name="Liep D."/>
            <person name="Gordon J."/>
        </authorList>
    </citation>
    <scope>NUCLEOTIDE SEQUENCE [LARGE SCALE GENOMIC DNA]</scope>
    <source>
        <strain evidence="9 10">DSM 15981</strain>
    </source>
</reference>
<comment type="similarity">
    <text evidence="7">Belongs to the binding-protein-dependent transport system permease family.</text>
</comment>
<feature type="transmembrane region" description="Helical" evidence="7">
    <location>
        <begin position="286"/>
        <end position="308"/>
    </location>
</feature>
<dbReference type="InterPro" id="IPR035906">
    <property type="entry name" value="MetI-like_sf"/>
</dbReference>
<protein>
    <submittedName>
        <fullName evidence="9">ABC transporter, permease protein</fullName>
    </submittedName>
</protein>
<dbReference type="SUPFAM" id="SSF161098">
    <property type="entry name" value="MetI-like"/>
    <property type="match status" value="1"/>
</dbReference>
<evidence type="ECO:0000256" key="7">
    <source>
        <dbReference type="RuleBase" id="RU363032"/>
    </source>
</evidence>
<dbReference type="HOGENOM" id="CLU_016047_0_2_9"/>
<feature type="transmembrane region" description="Helical" evidence="7">
    <location>
        <begin position="183"/>
        <end position="205"/>
    </location>
</feature>
<evidence type="ECO:0000256" key="3">
    <source>
        <dbReference type="ARBA" id="ARBA00022475"/>
    </source>
</evidence>
<dbReference type="AlphaFoldDB" id="C0D0A1"/>
<evidence type="ECO:0000256" key="5">
    <source>
        <dbReference type="ARBA" id="ARBA00022989"/>
    </source>
</evidence>
<sequence>MKKGALCMKTSNAQKTACFWKTEQLSRFMNRDDTVGYVFIAPFIIGFLVFTLYPLLYSLYLSFTSYSGLNEAKWIGPLNYIRMFTKDPRFLKSLGITFLYVGLYVPLRLMFALIVAMMFKRGSRATSVYRTIYYLPSVIGGSIAVAVVWRQLWGYGGIINKVLMAVGIMDTEMSFIATKGTALLSLIVLSVWQFGSPMLVFLAGLKDIPADFYEAAEVDGAGPWQKFWKITFPCLTPVIFFNLINQLIQGFMAFTETFVITRGGPNDSTMLYVMYLYEKSFTNFQMGYGSAMAWVLIVIVGILTLFIFKSQNKWVHYENKGGV</sequence>
<dbReference type="GO" id="GO:0005886">
    <property type="term" value="C:plasma membrane"/>
    <property type="evidence" value="ECO:0007669"/>
    <property type="project" value="UniProtKB-SubCell"/>
</dbReference>
<dbReference type="Gene3D" id="1.10.3720.10">
    <property type="entry name" value="MetI-like"/>
    <property type="match status" value="1"/>
</dbReference>